<proteinExistence type="predicted"/>
<sequence length="91" mass="10493">MTILENGKMHKSMIYDKQANQSFVESMLQEIEYDYVVVGKNMIEREPHAGIIGSIACLFSECTHVVRYKIIDQNTLSFGYDGMSTYNRCKE</sequence>
<dbReference type="AlphaFoldDB" id="A0A1H6FA69"/>
<name>A0A1H6FA69_9GAMM</name>
<dbReference type="EMBL" id="FMSV02000453">
    <property type="protein sequence ID" value="SEH06261.1"/>
    <property type="molecule type" value="Genomic_DNA"/>
</dbReference>
<evidence type="ECO:0000313" key="1">
    <source>
        <dbReference type="EMBL" id="SEH06261.1"/>
    </source>
</evidence>
<accession>A0A1H6FA69</accession>
<keyword evidence="2" id="KW-1185">Reference proteome</keyword>
<gene>
    <name evidence="1" type="ORF">MBHS_02116</name>
</gene>
<dbReference type="Proteomes" id="UP000236724">
    <property type="component" value="Unassembled WGS sequence"/>
</dbReference>
<dbReference type="RefSeq" id="WP_103920070.1">
    <property type="nucleotide sequence ID" value="NZ_FMSV02000453.1"/>
</dbReference>
<reference evidence="1 2" key="1">
    <citation type="submission" date="2016-10" db="EMBL/GenBank/DDBJ databases">
        <authorList>
            <person name="de Groot N.N."/>
        </authorList>
    </citation>
    <scope>NUCLEOTIDE SEQUENCE [LARGE SCALE GENOMIC DNA]</scope>
    <source>
        <strain evidence="1">MBHS1</strain>
    </source>
</reference>
<organism evidence="1 2">
    <name type="scientific">Candidatus Venteria ishoeyi</name>
    <dbReference type="NCBI Taxonomy" id="1899563"/>
    <lineage>
        <taxon>Bacteria</taxon>
        <taxon>Pseudomonadati</taxon>
        <taxon>Pseudomonadota</taxon>
        <taxon>Gammaproteobacteria</taxon>
        <taxon>Thiotrichales</taxon>
        <taxon>Thiotrichaceae</taxon>
        <taxon>Venteria</taxon>
    </lineage>
</organism>
<evidence type="ECO:0000313" key="2">
    <source>
        <dbReference type="Proteomes" id="UP000236724"/>
    </source>
</evidence>
<protein>
    <submittedName>
        <fullName evidence="1">Uncharacterized protein</fullName>
    </submittedName>
</protein>